<dbReference type="GO" id="GO:0003677">
    <property type="term" value="F:DNA binding"/>
    <property type="evidence" value="ECO:0007669"/>
    <property type="project" value="UniProtKB-KW"/>
</dbReference>
<dbReference type="InterPro" id="IPR000524">
    <property type="entry name" value="Tscrpt_reg_HTH_GntR"/>
</dbReference>
<keyword evidence="3" id="KW-0804">Transcription</keyword>
<reference evidence="6" key="3">
    <citation type="submission" date="2024-03" db="EMBL/GenBank/DDBJ databases">
        <title>The Genome Sequence of Enterococcus sp. DIV0242b.</title>
        <authorList>
            <consortium name="The Broad Institute Genomics Platform"/>
            <consortium name="The Broad Institute Microbial Omics Core"/>
            <consortium name="The Broad Institute Genomic Center for Infectious Diseases"/>
            <person name="Earl A."/>
            <person name="Manson A."/>
            <person name="Gilmore M."/>
            <person name="Schwartman J."/>
            <person name="Shea T."/>
            <person name="Abouelleil A."/>
            <person name="Cao P."/>
            <person name="Chapman S."/>
            <person name="Cusick C."/>
            <person name="Young S."/>
            <person name="Neafsey D."/>
            <person name="Nusbaum C."/>
            <person name="Birren B."/>
        </authorList>
    </citation>
    <scope>NUCLEOTIDE SEQUENCE</scope>
    <source>
        <strain evidence="6">9E7_DIV0242</strain>
    </source>
</reference>
<dbReference type="SMART" id="SM00345">
    <property type="entry name" value="HTH_GNTR"/>
    <property type="match status" value="1"/>
</dbReference>
<dbReference type="PROSITE" id="PS50949">
    <property type="entry name" value="HTH_GNTR"/>
    <property type="match status" value="1"/>
</dbReference>
<dbReference type="InterPro" id="IPR036388">
    <property type="entry name" value="WH-like_DNA-bd_sf"/>
</dbReference>
<evidence type="ECO:0000259" key="4">
    <source>
        <dbReference type="PROSITE" id="PS50949"/>
    </source>
</evidence>
<dbReference type="InterPro" id="IPR011711">
    <property type="entry name" value="GntR_C"/>
</dbReference>
<evidence type="ECO:0000313" key="7">
    <source>
        <dbReference type="Proteomes" id="UP000195141"/>
    </source>
</evidence>
<dbReference type="EMBL" id="NGMM01000002">
    <property type="protein sequence ID" value="OTP17628.1"/>
    <property type="molecule type" value="Genomic_DNA"/>
</dbReference>
<dbReference type="PANTHER" id="PTHR43537:SF6">
    <property type="entry name" value="HTH-TYPE TRANSCRIPTIONAL REPRESSOR RSPR"/>
    <property type="match status" value="1"/>
</dbReference>
<evidence type="ECO:0000313" key="5">
    <source>
        <dbReference type="EMBL" id="OTP17628.1"/>
    </source>
</evidence>
<evidence type="ECO:0000256" key="2">
    <source>
        <dbReference type="ARBA" id="ARBA00023125"/>
    </source>
</evidence>
<evidence type="ECO:0000256" key="1">
    <source>
        <dbReference type="ARBA" id="ARBA00023015"/>
    </source>
</evidence>
<dbReference type="InterPro" id="IPR008920">
    <property type="entry name" value="TF_FadR/GntR_C"/>
</dbReference>
<proteinExistence type="predicted"/>
<dbReference type="Gene3D" id="1.20.120.530">
    <property type="entry name" value="GntR ligand-binding domain-like"/>
    <property type="match status" value="1"/>
</dbReference>
<dbReference type="EMBL" id="CP147247">
    <property type="protein sequence ID" value="WYJ91238.1"/>
    <property type="molecule type" value="Genomic_DNA"/>
</dbReference>
<dbReference type="PANTHER" id="PTHR43537">
    <property type="entry name" value="TRANSCRIPTIONAL REGULATOR, GNTR FAMILY"/>
    <property type="match status" value="1"/>
</dbReference>
<keyword evidence="2" id="KW-0238">DNA-binding</keyword>
<dbReference type="RefSeq" id="WP_086348825.1">
    <property type="nucleotide sequence ID" value="NZ_CP147247.1"/>
</dbReference>
<reference evidence="5" key="1">
    <citation type="submission" date="2017-05" db="EMBL/GenBank/DDBJ databases">
        <title>The Genome Sequence of Enterococcus sp. 9E7_DIV0242.</title>
        <authorList>
            <consortium name="The Broad Institute Genomics Platform"/>
            <consortium name="The Broad Institute Genomic Center for Infectious Diseases"/>
            <person name="Earl A."/>
            <person name="Manson A."/>
            <person name="Schwartman J."/>
            <person name="Gilmore M."/>
            <person name="Abouelleil A."/>
            <person name="Cao P."/>
            <person name="Chapman S."/>
            <person name="Cusick C."/>
            <person name="Shea T."/>
            <person name="Young S."/>
            <person name="Neafsey D."/>
            <person name="Nusbaum C."/>
            <person name="Birren B."/>
        </authorList>
    </citation>
    <scope>NUCLEOTIDE SEQUENCE [LARGE SCALE GENOMIC DNA]</scope>
    <source>
        <strain evidence="5">9E7_DIV0242</strain>
    </source>
</reference>
<accession>A0A242KA22</accession>
<dbReference type="GO" id="GO:0003700">
    <property type="term" value="F:DNA-binding transcription factor activity"/>
    <property type="evidence" value="ECO:0007669"/>
    <property type="project" value="InterPro"/>
</dbReference>
<gene>
    <name evidence="5" type="ORF">A5888_001766</name>
    <name evidence="6" type="ORF">A5888_003006</name>
</gene>
<dbReference type="SUPFAM" id="SSF48008">
    <property type="entry name" value="GntR ligand-binding domain-like"/>
    <property type="match status" value="1"/>
</dbReference>
<reference evidence="6" key="2">
    <citation type="submission" date="2017-05" db="EMBL/GenBank/DDBJ databases">
        <authorList>
            <consortium name="The Broad Institute Genomics Platform"/>
            <consortium name="The Broad Institute Genomic Center for Infectious Diseases"/>
            <person name="Earl A."/>
            <person name="Manson A."/>
            <person name="Schwartman J."/>
            <person name="Gilmore M."/>
            <person name="Abouelleil A."/>
            <person name="Cao P."/>
            <person name="Chapman S."/>
            <person name="Cusick C."/>
            <person name="Shea T."/>
            <person name="Young S."/>
            <person name="Neafsey D."/>
            <person name="Nusbaum C."/>
            <person name="Birren B."/>
        </authorList>
    </citation>
    <scope>NUCLEOTIDE SEQUENCE</scope>
    <source>
        <strain evidence="6">9E7_DIV0242</strain>
    </source>
</reference>
<dbReference type="Gene3D" id="1.10.10.10">
    <property type="entry name" value="Winged helix-like DNA-binding domain superfamily/Winged helix DNA-binding domain"/>
    <property type="match status" value="1"/>
</dbReference>
<dbReference type="Proteomes" id="UP000195141">
    <property type="component" value="Chromosome"/>
</dbReference>
<name>A0A242KA22_9ENTE</name>
<dbReference type="Pfam" id="PF07729">
    <property type="entry name" value="FCD"/>
    <property type="match status" value="1"/>
</dbReference>
<feature type="domain" description="HTH gntR-type" evidence="4">
    <location>
        <begin position="4"/>
        <end position="71"/>
    </location>
</feature>
<dbReference type="InterPro" id="IPR036390">
    <property type="entry name" value="WH_DNA-bd_sf"/>
</dbReference>
<dbReference type="AlphaFoldDB" id="A0A242KA22"/>
<dbReference type="Pfam" id="PF00392">
    <property type="entry name" value="GntR"/>
    <property type="match status" value="1"/>
</dbReference>
<organism evidence="5">
    <name type="scientific">Candidatus Enterococcus clewellii</name>
    <dbReference type="NCBI Taxonomy" id="1834193"/>
    <lineage>
        <taxon>Bacteria</taxon>
        <taxon>Bacillati</taxon>
        <taxon>Bacillota</taxon>
        <taxon>Bacilli</taxon>
        <taxon>Lactobacillales</taxon>
        <taxon>Enterococcaceae</taxon>
        <taxon>Enterococcus</taxon>
    </lineage>
</organism>
<protein>
    <recommendedName>
        <fullName evidence="4">HTH gntR-type domain-containing protein</fullName>
    </recommendedName>
</protein>
<dbReference type="OrthoDB" id="574518at2"/>
<dbReference type="SUPFAM" id="SSF46785">
    <property type="entry name" value="Winged helix' DNA-binding domain"/>
    <property type="match status" value="1"/>
</dbReference>
<keyword evidence="1" id="KW-0805">Transcription regulation</keyword>
<evidence type="ECO:0000256" key="3">
    <source>
        <dbReference type="ARBA" id="ARBA00023163"/>
    </source>
</evidence>
<evidence type="ECO:0000313" key="6">
    <source>
        <dbReference type="EMBL" id="WYJ91238.1"/>
    </source>
</evidence>
<dbReference type="CDD" id="cd07377">
    <property type="entry name" value="WHTH_GntR"/>
    <property type="match status" value="1"/>
</dbReference>
<keyword evidence="7" id="KW-1185">Reference proteome</keyword>
<sequence length="226" mass="26490">MSTENLKSQSFQQIRRQIIFCELEPGVKISEKELEKQTGIGRTPIREALIQLRNEKLVYTIPQSGTYVSLVDMCSAANALFARETIEKEVMQECGVKLTAMGEKQLEIILAELNRALQMGNMKKYFEMDNAFYKTCYEIAGRAEIWHWLDASNTHFERYRWLRLQVPKLKWRKITEDYDDLFNALTSRNLSEVSFLTTMHLHLTIEEKSLVLQKFSDYFTADSFFD</sequence>